<feature type="domain" description="MOSC" evidence="1">
    <location>
        <begin position="16"/>
        <end position="142"/>
    </location>
</feature>
<organism evidence="2">
    <name type="scientific">Candidatus Heimdallarchaeum endolithica</name>
    <dbReference type="NCBI Taxonomy" id="2876572"/>
    <lineage>
        <taxon>Archaea</taxon>
        <taxon>Promethearchaeati</taxon>
        <taxon>Candidatus Heimdallarchaeota</taxon>
        <taxon>Candidatus Heimdallarchaeia (ex Rinke et al. 2021) (nom. nud.)</taxon>
        <taxon>Candidatus Heimdallarchaeales</taxon>
        <taxon>Candidatus Heimdallarchaeaceae</taxon>
        <taxon>Candidatus Heimdallarchaeum</taxon>
    </lineage>
</organism>
<dbReference type="InterPro" id="IPR052716">
    <property type="entry name" value="MOSC_domain"/>
</dbReference>
<evidence type="ECO:0000259" key="1">
    <source>
        <dbReference type="PROSITE" id="PS51340"/>
    </source>
</evidence>
<accession>A0A9Y1BPQ5</accession>
<gene>
    <name evidence="2" type="ORF">K9W46_11235</name>
</gene>
<dbReference type="InterPro" id="IPR011037">
    <property type="entry name" value="Pyrv_Knase-like_insert_dom_sf"/>
</dbReference>
<reference evidence="2" key="1">
    <citation type="journal article" date="2022" name="Nat. Microbiol.">
        <title>Unique mobile elements and scalable gene flow at the prokaryote-eukaryote boundary revealed by circularized Asgard archaea genomes.</title>
        <authorList>
            <person name="Wu F."/>
            <person name="Speth D.R."/>
            <person name="Philosof A."/>
            <person name="Cremiere A."/>
            <person name="Narayanan A."/>
            <person name="Barco R.A."/>
            <person name="Connon S.A."/>
            <person name="Amend J.P."/>
            <person name="Antoshechkin I.A."/>
            <person name="Orphan V.J."/>
        </authorList>
    </citation>
    <scope>NUCLEOTIDE SEQUENCE</scope>
    <source>
        <strain evidence="2">PR6</strain>
    </source>
</reference>
<name>A0A9Y1BPQ5_9ARCH</name>
<proteinExistence type="predicted"/>
<dbReference type="SUPFAM" id="SSF50800">
    <property type="entry name" value="PK beta-barrel domain-like"/>
    <property type="match status" value="1"/>
</dbReference>
<evidence type="ECO:0000313" key="2">
    <source>
        <dbReference type="EMBL" id="UJG42938.1"/>
    </source>
</evidence>
<sequence>MIGRVKAVNISENKGTKKTNVYSCEITQIGLKGDSHAGDWHRQVSLLAKESIDKMKKQGLALNYGDFAENITTEGITLYKLPIGKKIKINNVVLEVTQIGKKCHHGCEIRKLVGNCIMPEEGIFAKVLKTGTITVDDKIEIINNG</sequence>
<dbReference type="AlphaFoldDB" id="A0A9Y1BPQ5"/>
<dbReference type="PANTHER" id="PTHR36930:SF1">
    <property type="entry name" value="MOSC DOMAIN-CONTAINING PROTEIN"/>
    <property type="match status" value="1"/>
</dbReference>
<dbReference type="GO" id="GO:0030151">
    <property type="term" value="F:molybdenum ion binding"/>
    <property type="evidence" value="ECO:0007669"/>
    <property type="project" value="InterPro"/>
</dbReference>
<dbReference type="PROSITE" id="PS51340">
    <property type="entry name" value="MOSC"/>
    <property type="match status" value="1"/>
</dbReference>
<dbReference type="EMBL" id="CP084167">
    <property type="protein sequence ID" value="UJG42938.1"/>
    <property type="molecule type" value="Genomic_DNA"/>
</dbReference>
<dbReference type="Proteomes" id="UP001200513">
    <property type="component" value="Chromosome"/>
</dbReference>
<dbReference type="GO" id="GO:0030170">
    <property type="term" value="F:pyridoxal phosphate binding"/>
    <property type="evidence" value="ECO:0007669"/>
    <property type="project" value="InterPro"/>
</dbReference>
<dbReference type="InterPro" id="IPR005302">
    <property type="entry name" value="MoCF_Sase_C"/>
</dbReference>
<dbReference type="Pfam" id="PF03473">
    <property type="entry name" value="MOSC"/>
    <property type="match status" value="1"/>
</dbReference>
<dbReference type="GO" id="GO:0003824">
    <property type="term" value="F:catalytic activity"/>
    <property type="evidence" value="ECO:0007669"/>
    <property type="project" value="InterPro"/>
</dbReference>
<dbReference type="PANTHER" id="PTHR36930">
    <property type="entry name" value="METAL-SULFUR CLUSTER BIOSYNTHESIS PROTEINS YUAD-RELATED"/>
    <property type="match status" value="1"/>
</dbReference>
<dbReference type="Gene3D" id="2.40.33.20">
    <property type="entry name" value="PK beta-barrel domain-like"/>
    <property type="match status" value="1"/>
</dbReference>
<protein>
    <submittedName>
        <fullName evidence="2">MOSC domain-containing protein</fullName>
    </submittedName>
</protein>